<proteinExistence type="predicted"/>
<accession>A0AAE1B4E7</accession>
<evidence type="ECO:0000313" key="2">
    <source>
        <dbReference type="Proteomes" id="UP001283361"/>
    </source>
</evidence>
<dbReference type="EMBL" id="JAWDGP010000544">
    <property type="protein sequence ID" value="KAK3799674.1"/>
    <property type="molecule type" value="Genomic_DNA"/>
</dbReference>
<protein>
    <submittedName>
        <fullName evidence="1">Uncharacterized protein</fullName>
    </submittedName>
</protein>
<keyword evidence="2" id="KW-1185">Reference proteome</keyword>
<dbReference type="Proteomes" id="UP001283361">
    <property type="component" value="Unassembled WGS sequence"/>
</dbReference>
<comment type="caution">
    <text evidence="1">The sequence shown here is derived from an EMBL/GenBank/DDBJ whole genome shotgun (WGS) entry which is preliminary data.</text>
</comment>
<evidence type="ECO:0000313" key="1">
    <source>
        <dbReference type="EMBL" id="KAK3799674.1"/>
    </source>
</evidence>
<reference evidence="1" key="1">
    <citation type="journal article" date="2023" name="G3 (Bethesda)">
        <title>A reference genome for the long-term kleptoplast-retaining sea slug Elysia crispata morphotype clarki.</title>
        <authorList>
            <person name="Eastman K.E."/>
            <person name="Pendleton A.L."/>
            <person name="Shaikh M.A."/>
            <person name="Suttiyut T."/>
            <person name="Ogas R."/>
            <person name="Tomko P."/>
            <person name="Gavelis G."/>
            <person name="Widhalm J.R."/>
            <person name="Wisecaver J.H."/>
        </authorList>
    </citation>
    <scope>NUCLEOTIDE SEQUENCE</scope>
    <source>
        <strain evidence="1">ECLA1</strain>
    </source>
</reference>
<name>A0AAE1B4E7_9GAST</name>
<sequence length="120" mass="13034">MFLLRGIQVVGVGLDVRARIGHSDDIKILIRSYHLRYPGIQVVGSGLNVRARIGRSDDIKILTTSSRGERPHALITTICGTGNIVRRLLVPALPLPDGGSRVKSSFDIDLIGIRTNGPAW</sequence>
<gene>
    <name evidence="1" type="ORF">RRG08_020409</name>
</gene>
<dbReference type="AlphaFoldDB" id="A0AAE1B4E7"/>
<organism evidence="1 2">
    <name type="scientific">Elysia crispata</name>
    <name type="common">lettuce slug</name>
    <dbReference type="NCBI Taxonomy" id="231223"/>
    <lineage>
        <taxon>Eukaryota</taxon>
        <taxon>Metazoa</taxon>
        <taxon>Spiralia</taxon>
        <taxon>Lophotrochozoa</taxon>
        <taxon>Mollusca</taxon>
        <taxon>Gastropoda</taxon>
        <taxon>Heterobranchia</taxon>
        <taxon>Euthyneura</taxon>
        <taxon>Panpulmonata</taxon>
        <taxon>Sacoglossa</taxon>
        <taxon>Placobranchoidea</taxon>
        <taxon>Plakobranchidae</taxon>
        <taxon>Elysia</taxon>
    </lineage>
</organism>